<name>A0A0V0GEA1_TRIDM</name>
<proteinExistence type="inferred from homology"/>
<dbReference type="GO" id="GO:0051642">
    <property type="term" value="P:centrosome localization"/>
    <property type="evidence" value="ECO:0007669"/>
    <property type="project" value="TreeGrafter"/>
</dbReference>
<dbReference type="InterPro" id="IPR001315">
    <property type="entry name" value="CARD"/>
</dbReference>
<evidence type="ECO:0000256" key="4">
    <source>
        <dbReference type="ARBA" id="ARBA00022490"/>
    </source>
</evidence>
<dbReference type="GO" id="GO:0000776">
    <property type="term" value="C:kinetochore"/>
    <property type="evidence" value="ECO:0007669"/>
    <property type="project" value="TreeGrafter"/>
</dbReference>
<dbReference type="GO" id="GO:0005819">
    <property type="term" value="C:spindle"/>
    <property type="evidence" value="ECO:0007669"/>
    <property type="project" value="UniProtKB-SubCell"/>
</dbReference>
<dbReference type="GO" id="GO:0008017">
    <property type="term" value="F:microtubule binding"/>
    <property type="evidence" value="ECO:0007669"/>
    <property type="project" value="InterPro"/>
</dbReference>
<comment type="subcellular location">
    <subcellularLocation>
        <location evidence="2">Cytoplasm</location>
        <location evidence="2">Cytoskeleton</location>
        <location evidence="2">Microtubule organizing center</location>
        <location evidence="2">Centrosome</location>
    </subcellularLocation>
    <subcellularLocation>
        <location evidence="1">Cytoplasm</location>
        <location evidence="1">Cytoskeleton</location>
        <location evidence="1">Spindle</location>
    </subcellularLocation>
</comment>
<dbReference type="GO" id="GO:0005874">
    <property type="term" value="C:microtubule"/>
    <property type="evidence" value="ECO:0007669"/>
    <property type="project" value="UniProtKB-KW"/>
</dbReference>
<feature type="compositionally biased region" description="Polar residues" evidence="9">
    <location>
        <begin position="286"/>
        <end position="296"/>
    </location>
</feature>
<feature type="region of interest" description="Disordered" evidence="9">
    <location>
        <begin position="258"/>
        <end position="296"/>
    </location>
</feature>
<keyword evidence="5" id="KW-0493">Microtubule</keyword>
<dbReference type="GO" id="GO:0007020">
    <property type="term" value="P:microtubule nucleation"/>
    <property type="evidence" value="ECO:0007669"/>
    <property type="project" value="TreeGrafter"/>
</dbReference>
<dbReference type="GO" id="GO:0042981">
    <property type="term" value="P:regulation of apoptotic process"/>
    <property type="evidence" value="ECO:0007669"/>
    <property type="project" value="InterPro"/>
</dbReference>
<feature type="non-terminal residue" evidence="11">
    <location>
        <position position="296"/>
    </location>
</feature>
<keyword evidence="7" id="KW-0206">Cytoskeleton</keyword>
<dbReference type="GO" id="GO:0007059">
    <property type="term" value="P:chromosome segregation"/>
    <property type="evidence" value="ECO:0007669"/>
    <property type="project" value="TreeGrafter"/>
</dbReference>
<dbReference type="InterPro" id="IPR033494">
    <property type="entry name" value="NUDE"/>
</dbReference>
<evidence type="ECO:0000256" key="8">
    <source>
        <dbReference type="SAM" id="Coils"/>
    </source>
</evidence>
<protein>
    <submittedName>
        <fullName evidence="11">Putative lis1-interacting protein nude</fullName>
    </submittedName>
</protein>
<feature type="compositionally biased region" description="Polar residues" evidence="9">
    <location>
        <begin position="258"/>
        <end position="267"/>
    </location>
</feature>
<dbReference type="AlphaFoldDB" id="A0A0V0GEA1"/>
<dbReference type="Pfam" id="PF04880">
    <property type="entry name" value="NUDE_C"/>
    <property type="match status" value="1"/>
</dbReference>
<evidence type="ECO:0000259" key="10">
    <source>
        <dbReference type="PROSITE" id="PS50209"/>
    </source>
</evidence>
<evidence type="ECO:0000256" key="3">
    <source>
        <dbReference type="ARBA" id="ARBA00007429"/>
    </source>
</evidence>
<reference evidence="11" key="1">
    <citation type="journal article" date="2018" name="J. Proteomics">
        <title>Exploring the molecular complexity of Triatoma dimidiata sialome.</title>
        <authorList>
            <person name="Santiago P.B."/>
            <person name="de Araujo C.N."/>
            <person name="Charneau S."/>
            <person name="Bastos I.M.D."/>
            <person name="Assumpcao T.C.F."/>
            <person name="Queiroz R.M.L."/>
            <person name="Praca Y.R."/>
            <person name="Cordeiro T.M."/>
            <person name="Garcia C.H.S."/>
            <person name="da Silva I.G."/>
            <person name="Raiol T."/>
            <person name="Motta F.N."/>
            <person name="de Araujo Oliveira J.V."/>
            <person name="de Sousa M.V."/>
            <person name="Ribeiro J.M.C."/>
            <person name="de Santana J.M."/>
        </authorList>
    </citation>
    <scope>NUCLEOTIDE SEQUENCE</scope>
    <source>
        <strain evidence="11">Santander</strain>
        <tissue evidence="11">Salivary glands</tissue>
    </source>
</reference>
<evidence type="ECO:0000256" key="9">
    <source>
        <dbReference type="SAM" id="MobiDB-lite"/>
    </source>
</evidence>
<feature type="non-terminal residue" evidence="11">
    <location>
        <position position="1"/>
    </location>
</feature>
<dbReference type="PROSITE" id="PS50209">
    <property type="entry name" value="CARD"/>
    <property type="match status" value="1"/>
</dbReference>
<organism evidence="11">
    <name type="scientific">Triatoma dimidiata</name>
    <name type="common">Kissing bug</name>
    <name type="synonym">Meccus dimidiatus</name>
    <dbReference type="NCBI Taxonomy" id="72491"/>
    <lineage>
        <taxon>Eukaryota</taxon>
        <taxon>Metazoa</taxon>
        <taxon>Ecdysozoa</taxon>
        <taxon>Arthropoda</taxon>
        <taxon>Hexapoda</taxon>
        <taxon>Insecta</taxon>
        <taxon>Pterygota</taxon>
        <taxon>Neoptera</taxon>
        <taxon>Paraneoptera</taxon>
        <taxon>Hemiptera</taxon>
        <taxon>Heteroptera</taxon>
        <taxon>Panheteroptera</taxon>
        <taxon>Cimicomorpha</taxon>
        <taxon>Reduviidae</taxon>
        <taxon>Triatominae</taxon>
        <taxon>Triatoma</taxon>
    </lineage>
</organism>
<feature type="domain" description="CARD" evidence="10">
    <location>
        <begin position="102"/>
        <end position="173"/>
    </location>
</feature>
<evidence type="ECO:0000256" key="2">
    <source>
        <dbReference type="ARBA" id="ARBA00004300"/>
    </source>
</evidence>
<accession>A0A0V0GEA1</accession>
<dbReference type="PANTHER" id="PTHR10921">
    <property type="entry name" value="NUCLEAR DISTRIBUTION PROTEIN NUDE HOMOLOG 1"/>
    <property type="match status" value="1"/>
</dbReference>
<evidence type="ECO:0000256" key="6">
    <source>
        <dbReference type="ARBA" id="ARBA00023054"/>
    </source>
</evidence>
<dbReference type="GO" id="GO:0000132">
    <property type="term" value="P:establishment of mitotic spindle orientation"/>
    <property type="evidence" value="ECO:0007669"/>
    <property type="project" value="TreeGrafter"/>
</dbReference>
<feature type="coiled-coil region" evidence="8">
    <location>
        <begin position="12"/>
        <end position="172"/>
    </location>
</feature>
<dbReference type="PANTHER" id="PTHR10921:SF1">
    <property type="entry name" value="NUCLEAR DISTRIBUTION PROTEIN NUDE HOMOLOG"/>
    <property type="match status" value="1"/>
</dbReference>
<keyword evidence="6 8" id="KW-0175">Coiled coil</keyword>
<dbReference type="Gene3D" id="6.10.250.1080">
    <property type="match status" value="1"/>
</dbReference>
<dbReference type="GO" id="GO:0007100">
    <property type="term" value="P:mitotic centrosome separation"/>
    <property type="evidence" value="ECO:0007669"/>
    <property type="project" value="TreeGrafter"/>
</dbReference>
<evidence type="ECO:0000313" key="11">
    <source>
        <dbReference type="EMBL" id="JAP05626.1"/>
    </source>
</evidence>
<dbReference type="GO" id="GO:0016477">
    <property type="term" value="P:cell migration"/>
    <property type="evidence" value="ECO:0007669"/>
    <property type="project" value="TreeGrafter"/>
</dbReference>
<dbReference type="GO" id="GO:0005871">
    <property type="term" value="C:kinesin complex"/>
    <property type="evidence" value="ECO:0007669"/>
    <property type="project" value="TreeGrafter"/>
</dbReference>
<dbReference type="InterPro" id="IPR006964">
    <property type="entry name" value="NUDE_dom"/>
</dbReference>
<evidence type="ECO:0000256" key="5">
    <source>
        <dbReference type="ARBA" id="ARBA00022701"/>
    </source>
</evidence>
<dbReference type="EMBL" id="GECL01000498">
    <property type="protein sequence ID" value="JAP05626.1"/>
    <property type="molecule type" value="Transcribed_RNA"/>
</dbReference>
<keyword evidence="4" id="KW-0963">Cytoplasm</keyword>
<comment type="similarity">
    <text evidence="3">Belongs to the nudE family.</text>
</comment>
<dbReference type="GO" id="GO:0005813">
    <property type="term" value="C:centrosome"/>
    <property type="evidence" value="ECO:0007669"/>
    <property type="project" value="UniProtKB-SubCell"/>
</dbReference>
<dbReference type="GO" id="GO:0047496">
    <property type="term" value="P:vesicle transport along microtubule"/>
    <property type="evidence" value="ECO:0007669"/>
    <property type="project" value="TreeGrafter"/>
</dbReference>
<evidence type="ECO:0000256" key="7">
    <source>
        <dbReference type="ARBA" id="ARBA00023212"/>
    </source>
</evidence>
<sequence length="296" mass="34521">KDKEMNSPKQDVSFWRNKAEEIEKELEDFRESSQMLERELEISLEQAEKAIQELRLKNNTLQLENDTIKEVQRATENQMAELADEITQCHKREEDYVKYIRELEQKNDDLERSQRAMYTSLGEFESKLNYALERNVLLESELDEKETLKTMVQRLKDEARDLKQEIQVREKGRHTTENDKLRLLDSNKMEMCEKDGGEITLSCSQSPPQLQPQLKNMNHTLTNGMTPPSRISATNIVNDLLRRVGVLESNIATCRSSPRDLQTNSYNPRELSLSPGDGYYRRRLNRGTSTPSIHNL</sequence>
<evidence type="ECO:0000256" key="1">
    <source>
        <dbReference type="ARBA" id="ARBA00004186"/>
    </source>
</evidence>